<evidence type="ECO:0000313" key="2">
    <source>
        <dbReference type="Proteomes" id="UP000002939"/>
    </source>
</evidence>
<dbReference type="HOGENOM" id="CLU_067323_1_0_9"/>
<dbReference type="Proteomes" id="UP000002939">
    <property type="component" value="Unassembled WGS sequence"/>
</dbReference>
<evidence type="ECO:0000313" key="1">
    <source>
        <dbReference type="EMBL" id="EEW93465.1"/>
    </source>
</evidence>
<gene>
    <name evidence="1" type="ORF">HMPREF0446_00347</name>
</gene>
<proteinExistence type="predicted"/>
<dbReference type="STRING" id="626369.HMPREF0446_00347"/>
<reference evidence="1" key="1">
    <citation type="submission" date="2009-09" db="EMBL/GenBank/DDBJ databases">
        <authorList>
            <consortium name="The Broad Institute Genome Sequencing Platform"/>
            <person name="Ward D."/>
            <person name="Feldgarden M."/>
            <person name="Earl A."/>
            <person name="Young S.K."/>
            <person name="Zeng Q."/>
            <person name="Koehrsen M."/>
            <person name="Alvarado L."/>
            <person name="Berlin A."/>
            <person name="Bochicchio J."/>
            <person name="Borenstein D."/>
            <person name="Chapman S.B."/>
            <person name="Chen Z."/>
            <person name="Engels R."/>
            <person name="Freedman E."/>
            <person name="Gellesch M."/>
            <person name="Goldberg J."/>
            <person name="Griggs A."/>
            <person name="Gujja S."/>
            <person name="Heilman E."/>
            <person name="Heiman D."/>
            <person name="Hepburn T."/>
            <person name="Howarth C."/>
            <person name="Jen D."/>
            <person name="Larson L."/>
            <person name="Lewis B."/>
            <person name="Mehta T."/>
            <person name="Park D."/>
            <person name="Pearson M."/>
            <person name="Roberts A."/>
            <person name="Saif S."/>
            <person name="Shea T."/>
            <person name="Shenoy N."/>
            <person name="Sisk P."/>
            <person name="Stolte C."/>
            <person name="Sykes S."/>
            <person name="Thomson T."/>
            <person name="Walk T."/>
            <person name="White J."/>
            <person name="Yandava C."/>
            <person name="Sibley C.D."/>
            <person name="Field T.R."/>
            <person name="Grinwis M."/>
            <person name="Eshaghurshan C.S."/>
            <person name="Surette M.G."/>
            <person name="Haas B."/>
            <person name="Nusbaum C."/>
            <person name="Birren B."/>
        </authorList>
    </citation>
    <scope>NUCLEOTIDE SEQUENCE [LARGE SCALE GENOMIC DNA]</scope>
    <source>
        <strain evidence="1">ATCC 700633</strain>
    </source>
</reference>
<sequence length="280" mass="32454">MKTSEQIKGAIRNITKKTGVNANSLLQMCLFEGILEKISKSKYKNHIILKGGLLISSLIGVEMRSTLDMDTTIRGLPINEENISKILYEILEITIDADIVYRLIKLERIRKEDLYEDFCATISCRYGKINANLNIDITTGDIITPKEIQYSYEKILEEGSISILTYTIETIIAEKFETISSRNITTTRARDFYDLYMLYKLYKSKIDRNVLKEAITLTSQQRNSFSLVLQYKEIVKLFYQSNSLKNLWDKYIQNNPYANEISFDDTISIYEEIGSILEKY</sequence>
<dbReference type="RefSeq" id="WP_006702621.1">
    <property type="nucleotide sequence ID" value="NZ_KI391971.1"/>
</dbReference>
<comment type="caution">
    <text evidence="1">The sequence shown here is derived from an EMBL/GenBank/DDBJ whole genome shotgun (WGS) entry which is preliminary data.</text>
</comment>
<dbReference type="AlphaFoldDB" id="D0BK62"/>
<organism evidence="1 2">
    <name type="scientific">Granulicatella elegans ATCC 700633</name>
    <dbReference type="NCBI Taxonomy" id="626369"/>
    <lineage>
        <taxon>Bacteria</taxon>
        <taxon>Bacillati</taxon>
        <taxon>Bacillota</taxon>
        <taxon>Bacilli</taxon>
        <taxon>Lactobacillales</taxon>
        <taxon>Carnobacteriaceae</taxon>
        <taxon>Granulicatella</taxon>
    </lineage>
</organism>
<reference evidence="1" key="2">
    <citation type="submission" date="2011-10" db="EMBL/GenBank/DDBJ databases">
        <title>The Genome Sequence of Granulicatella elegans ATCC 700633.</title>
        <authorList>
            <consortium name="The Broad Institute Genome Sequencing Platform"/>
            <consortium name="The Broad Institute Genome Sequencing Center for Infectious Disease"/>
            <person name="Earl A."/>
            <person name="Ward D."/>
            <person name="Feldgarden M."/>
            <person name="Gevers D."/>
            <person name="Sibley C.D."/>
            <person name="Field T.R."/>
            <person name="Grinwis M."/>
            <person name="Eshaghurshan C.S."/>
            <person name="Surette M.G."/>
            <person name="Young S.K."/>
            <person name="Zeng Q."/>
            <person name="Gargeya S."/>
            <person name="Fitzgerald M."/>
            <person name="Haas B."/>
            <person name="Abouelleil A."/>
            <person name="Alvarado L."/>
            <person name="Arachchi H.M."/>
            <person name="Berlin A."/>
            <person name="Brown A."/>
            <person name="Chapman S.B."/>
            <person name="Chen Z."/>
            <person name="Dunbar C."/>
            <person name="Freedman E."/>
            <person name="Gearin G."/>
            <person name="Goldberg J."/>
            <person name="Griggs A."/>
            <person name="Gujja S."/>
            <person name="Heiman D."/>
            <person name="Howarth C."/>
            <person name="Larson L."/>
            <person name="Lui A."/>
            <person name="MacDonald P.J.P."/>
            <person name="Montmayeur A."/>
            <person name="Murphy C."/>
            <person name="Neiman D."/>
            <person name="Pearson M."/>
            <person name="Priest M."/>
            <person name="Roberts A."/>
            <person name="Saif S."/>
            <person name="Shea T."/>
            <person name="Shenoy N."/>
            <person name="Sisk P."/>
            <person name="Stolte C."/>
            <person name="Sykes S."/>
            <person name="Wortman J."/>
            <person name="Nusbaum C."/>
            <person name="Birren B."/>
        </authorList>
    </citation>
    <scope>NUCLEOTIDE SEQUENCE [LARGE SCALE GENOMIC DNA]</scope>
    <source>
        <strain evidence="1">ATCC 700633</strain>
    </source>
</reference>
<protein>
    <recommendedName>
        <fullName evidence="3">Abortive infection protein AbiGII</fullName>
    </recommendedName>
</protein>
<dbReference type="EMBL" id="ACRF02000013">
    <property type="protein sequence ID" value="EEW93465.1"/>
    <property type="molecule type" value="Genomic_DNA"/>
</dbReference>
<accession>D0BK62</accession>
<evidence type="ECO:0008006" key="3">
    <source>
        <dbReference type="Google" id="ProtNLM"/>
    </source>
</evidence>
<keyword evidence="2" id="KW-1185">Reference proteome</keyword>
<dbReference type="InterPro" id="IPR014942">
    <property type="entry name" value="AbiEii"/>
</dbReference>
<name>D0BK62_9LACT</name>
<dbReference type="eggNOG" id="COG2253">
    <property type="taxonomic scope" value="Bacteria"/>
</dbReference>
<dbReference type="OrthoDB" id="9808443at2"/>
<dbReference type="Pfam" id="PF08843">
    <property type="entry name" value="AbiEii"/>
    <property type="match status" value="1"/>
</dbReference>